<keyword evidence="4" id="KW-0488">Methylation</keyword>
<feature type="compositionally biased region" description="Pro residues" evidence="10">
    <location>
        <begin position="366"/>
        <end position="375"/>
    </location>
</feature>
<dbReference type="InterPro" id="IPR037874">
    <property type="entry name" value="Cdc42"/>
</dbReference>
<name>A0ABR3RH21_9PLEO</name>
<dbReference type="PANTHER" id="PTHR24072">
    <property type="entry name" value="RHO FAMILY GTPASE"/>
    <property type="match status" value="1"/>
</dbReference>
<evidence type="ECO:0008006" key="13">
    <source>
        <dbReference type="Google" id="ProtNLM"/>
    </source>
</evidence>
<dbReference type="NCBIfam" id="TIGR00231">
    <property type="entry name" value="small_GTP"/>
    <property type="match status" value="1"/>
</dbReference>
<feature type="compositionally biased region" description="Polar residues" evidence="10">
    <location>
        <begin position="301"/>
        <end position="333"/>
    </location>
</feature>
<evidence type="ECO:0000256" key="4">
    <source>
        <dbReference type="ARBA" id="ARBA00022481"/>
    </source>
</evidence>
<dbReference type="InterPro" id="IPR027417">
    <property type="entry name" value="P-loop_NTPase"/>
</dbReference>
<evidence type="ECO:0000256" key="7">
    <source>
        <dbReference type="ARBA" id="ARBA00023136"/>
    </source>
</evidence>
<keyword evidence="3" id="KW-1003">Cell membrane</keyword>
<evidence type="ECO:0000313" key="11">
    <source>
        <dbReference type="EMBL" id="KAL1603192.1"/>
    </source>
</evidence>
<dbReference type="SUPFAM" id="SSF52540">
    <property type="entry name" value="P-loop containing nucleoside triphosphate hydrolases"/>
    <property type="match status" value="1"/>
</dbReference>
<organism evidence="11 12">
    <name type="scientific">Nothophoma quercina</name>
    <dbReference type="NCBI Taxonomy" id="749835"/>
    <lineage>
        <taxon>Eukaryota</taxon>
        <taxon>Fungi</taxon>
        <taxon>Dikarya</taxon>
        <taxon>Ascomycota</taxon>
        <taxon>Pezizomycotina</taxon>
        <taxon>Dothideomycetes</taxon>
        <taxon>Pleosporomycetidae</taxon>
        <taxon>Pleosporales</taxon>
        <taxon>Pleosporineae</taxon>
        <taxon>Didymellaceae</taxon>
        <taxon>Nothophoma</taxon>
    </lineage>
</organism>
<dbReference type="CDD" id="cd01874">
    <property type="entry name" value="Cdc42"/>
    <property type="match status" value="1"/>
</dbReference>
<evidence type="ECO:0000256" key="5">
    <source>
        <dbReference type="ARBA" id="ARBA00022741"/>
    </source>
</evidence>
<feature type="compositionally biased region" description="Polar residues" evidence="10">
    <location>
        <begin position="952"/>
        <end position="963"/>
    </location>
</feature>
<dbReference type="SMART" id="SM00174">
    <property type="entry name" value="RHO"/>
    <property type="match status" value="1"/>
</dbReference>
<sequence>MVVATIKCVVVGDGAVGKTCLLISYTTNKFPSEYVPTVFDNYAVTLRIGDEPYTLGLFDTAGQEDYDRLRPLSYPQTDVFLVCFSVTSPASFENVREKWFPEVHHHCPGVPCLIVGTQVDLREDNAVKDKLSKQRMAPVKREDGERMARELGAVKYVECSALTQYKLKDVFDEAQLEVLGKDETTTRSHIEARTEKKLFKMTGQIPPTPTTGAINPESVFIRTEDLRAQCRAASGEKTPEVDEPTKSPKKKFFGVSMPTFSRTPAPGVTPDIPKKAAQVLGTTPSRNPRRIEPRPIRSARGSKTPTKGTQSDTTKSLSGEVYGTNSTRISHSCSARDSHTTAPRPPGQENTPPQGYTAASSSFESMPPPTPPAKDTPPEFRIPANPPSPLRRAPSEQDLRERYGDAPDRGTQVQLKFPLFALSPSPPKTAIQGNGGMSPTKFRPYTAEDYTRLIEGEALQWPYPDENDIQEVKDGGHSAPLATERQEELLQLPQSSRSDGNHYNERLGRRLSPLPPRFYSPSDRSVQLFKDGESPSQNTDTTRMLFAPPKPSLTQLNSNTGSIEMIYQGSMHEGESDFSKTLPTSDEAHTQDKPSTHQHADAELADRVTQELRISEQQHPQASKNAMQGHLKPDLSSSQLIEMLNSASPRNDSNGDFRALCPSAVPSPLHKLHSPHVPMQPMLRGGLGVPSAGPFASPRTHKTIEDHFFMTNEHLDVVGKTMYDAVDTFTKQQISAAITKHDQLAVIVEEHIEGLKSQISSVDEKADDTSNRTHNVSLKLDQLEKFLQDEVIAVMKEQTKKTAEMESSLREVHKALMHTQQTMEKLSESKVGQQHSATHALPTPSASAHLPHTVPSQHSQPPLTGYFGNANEASRDEHSPMPALQDRSISGNYEAHGDPRGNYGSNWQTQGWNGRSTYQGRGKGDGSSYAGTNPYHFGNGAQYPNSYMSAYSSYNFSPTSSEQPYAYGQKPAQ</sequence>
<dbReference type="SMART" id="SM00175">
    <property type="entry name" value="RAB"/>
    <property type="match status" value="1"/>
</dbReference>
<evidence type="ECO:0000256" key="3">
    <source>
        <dbReference type="ARBA" id="ARBA00022475"/>
    </source>
</evidence>
<keyword evidence="7" id="KW-0472">Membrane</keyword>
<comment type="caution">
    <text evidence="11">The sequence shown here is derived from an EMBL/GenBank/DDBJ whole genome shotgun (WGS) entry which is preliminary data.</text>
</comment>
<dbReference type="PRINTS" id="PR00449">
    <property type="entry name" value="RASTRNSFRMNG"/>
</dbReference>
<evidence type="ECO:0000256" key="10">
    <source>
        <dbReference type="SAM" id="MobiDB-lite"/>
    </source>
</evidence>
<dbReference type="Proteomes" id="UP001521222">
    <property type="component" value="Unassembled WGS sequence"/>
</dbReference>
<dbReference type="Pfam" id="PF00071">
    <property type="entry name" value="Ras"/>
    <property type="match status" value="1"/>
</dbReference>
<evidence type="ECO:0000313" key="12">
    <source>
        <dbReference type="Proteomes" id="UP001521222"/>
    </source>
</evidence>
<protein>
    <recommendedName>
        <fullName evidence="13">Cell division control protein 42 homolog</fullName>
    </recommendedName>
</protein>
<reference evidence="11 12" key="1">
    <citation type="submission" date="2024-02" db="EMBL/GenBank/DDBJ databases">
        <title>De novo assembly and annotation of 12 fungi associated with fruit tree decline syndrome in Ontario, Canada.</title>
        <authorList>
            <person name="Sulman M."/>
            <person name="Ellouze W."/>
            <person name="Ilyukhin E."/>
        </authorList>
    </citation>
    <scope>NUCLEOTIDE SEQUENCE [LARGE SCALE GENOMIC DNA]</scope>
    <source>
        <strain evidence="11 12">M97-236</strain>
    </source>
</reference>
<dbReference type="PROSITE" id="PS51420">
    <property type="entry name" value="RHO"/>
    <property type="match status" value="1"/>
</dbReference>
<feature type="compositionally biased region" description="Polar residues" evidence="10">
    <location>
        <begin position="820"/>
        <end position="837"/>
    </location>
</feature>
<feature type="region of interest" description="Disordered" evidence="10">
    <location>
        <begin position="231"/>
        <end position="412"/>
    </location>
</feature>
<keyword evidence="8" id="KW-0449">Lipoprotein</keyword>
<dbReference type="InterPro" id="IPR003578">
    <property type="entry name" value="Small_GTPase_Rho"/>
</dbReference>
<evidence type="ECO:0000256" key="8">
    <source>
        <dbReference type="ARBA" id="ARBA00023288"/>
    </source>
</evidence>
<feature type="compositionally biased region" description="Basic and acidic residues" evidence="10">
    <location>
        <begin position="393"/>
        <end position="408"/>
    </location>
</feature>
<dbReference type="InterPro" id="IPR005225">
    <property type="entry name" value="Small_GTP-bd"/>
</dbReference>
<dbReference type="PROSITE" id="PS51421">
    <property type="entry name" value="RAS"/>
    <property type="match status" value="1"/>
</dbReference>
<accession>A0ABR3RH21</accession>
<dbReference type="SMART" id="SM00176">
    <property type="entry name" value="RAN"/>
    <property type="match status" value="1"/>
</dbReference>
<keyword evidence="6" id="KW-0342">GTP-binding</keyword>
<feature type="compositionally biased region" description="Polar residues" evidence="10">
    <location>
        <begin position="903"/>
        <end position="919"/>
    </location>
</feature>
<dbReference type="Gene3D" id="3.40.50.300">
    <property type="entry name" value="P-loop containing nucleotide triphosphate hydrolases"/>
    <property type="match status" value="1"/>
</dbReference>
<evidence type="ECO:0000256" key="1">
    <source>
        <dbReference type="ARBA" id="ARBA00004193"/>
    </source>
</evidence>
<dbReference type="InterPro" id="IPR001806">
    <property type="entry name" value="Small_GTPase"/>
</dbReference>
<feature type="compositionally biased region" description="Basic and acidic residues" evidence="10">
    <location>
        <begin position="586"/>
        <end position="600"/>
    </location>
</feature>
<feature type="compositionally biased region" description="Basic and acidic residues" evidence="10">
    <location>
        <begin position="499"/>
        <end position="508"/>
    </location>
</feature>
<feature type="region of interest" description="Disordered" evidence="10">
    <location>
        <begin position="820"/>
        <end position="925"/>
    </location>
</feature>
<comment type="similarity">
    <text evidence="2">Belongs to the small GTPase superfamily. Rho family. CDC42 subfamily.</text>
</comment>
<gene>
    <name evidence="11" type="ORF">SLS59_004287</name>
</gene>
<feature type="region of interest" description="Disordered" evidence="10">
    <location>
        <begin position="952"/>
        <end position="973"/>
    </location>
</feature>
<evidence type="ECO:0000256" key="2">
    <source>
        <dbReference type="ARBA" id="ARBA00008112"/>
    </source>
</evidence>
<feature type="region of interest" description="Disordered" evidence="10">
    <location>
        <begin position="573"/>
        <end position="600"/>
    </location>
</feature>
<feature type="region of interest" description="Disordered" evidence="10">
    <location>
        <begin position="490"/>
        <end position="557"/>
    </location>
</feature>
<dbReference type="SMART" id="SM00173">
    <property type="entry name" value="RAS"/>
    <property type="match status" value="1"/>
</dbReference>
<comment type="subcellular location">
    <subcellularLocation>
        <location evidence="1">Cell membrane</location>
        <topology evidence="1">Lipid-anchor</topology>
    </subcellularLocation>
</comment>
<proteinExistence type="inferred from homology"/>
<keyword evidence="5" id="KW-0547">Nucleotide-binding</keyword>
<keyword evidence="12" id="KW-1185">Reference proteome</keyword>
<feature type="compositionally biased region" description="Polar residues" evidence="10">
    <location>
        <begin position="348"/>
        <end position="364"/>
    </location>
</feature>
<feature type="compositionally biased region" description="Basic and acidic residues" evidence="10">
    <location>
        <begin position="237"/>
        <end position="246"/>
    </location>
</feature>
<dbReference type="PROSITE" id="PS51419">
    <property type="entry name" value="RAB"/>
    <property type="match status" value="1"/>
</dbReference>
<keyword evidence="9" id="KW-0636">Prenylation</keyword>
<evidence type="ECO:0000256" key="6">
    <source>
        <dbReference type="ARBA" id="ARBA00023134"/>
    </source>
</evidence>
<dbReference type="EMBL" id="JAKIXB020000012">
    <property type="protein sequence ID" value="KAL1603192.1"/>
    <property type="molecule type" value="Genomic_DNA"/>
</dbReference>
<evidence type="ECO:0000256" key="9">
    <source>
        <dbReference type="ARBA" id="ARBA00023289"/>
    </source>
</evidence>